<dbReference type="InterPro" id="IPR036188">
    <property type="entry name" value="FAD/NAD-bd_sf"/>
</dbReference>
<reference evidence="3 4" key="1">
    <citation type="submission" date="2023-11" db="EMBL/GenBank/DDBJ databases">
        <title>Genome sequence of Microbacterium rhizosphaerae KACC 19337.</title>
        <authorList>
            <person name="Choi H."/>
            <person name="Kim S."/>
            <person name="Kim Y."/>
            <person name="Kwon S.-W."/>
            <person name="Heo J."/>
        </authorList>
    </citation>
    <scope>NUCLEOTIDE SEQUENCE [LARGE SCALE GENOMIC DNA]</scope>
    <source>
        <strain evidence="3 4">KACC 19337</strain>
    </source>
</reference>
<dbReference type="Pfam" id="PF01494">
    <property type="entry name" value="FAD_binding_3"/>
    <property type="match status" value="1"/>
</dbReference>
<dbReference type="Gene3D" id="3.50.50.60">
    <property type="entry name" value="FAD/NAD(P)-binding domain"/>
    <property type="match status" value="1"/>
</dbReference>
<dbReference type="EMBL" id="CP139368">
    <property type="protein sequence ID" value="WPR89806.1"/>
    <property type="molecule type" value="Genomic_DNA"/>
</dbReference>
<evidence type="ECO:0000256" key="1">
    <source>
        <dbReference type="ARBA" id="ARBA00023002"/>
    </source>
</evidence>
<protein>
    <submittedName>
        <fullName evidence="3">FAD-dependent oxidoreductase</fullName>
    </submittedName>
</protein>
<dbReference type="PANTHER" id="PTHR43476">
    <property type="entry name" value="3-(3-HYDROXY-PHENYL)PROPIONATE/3-HYDROXYCINNAMIC ACID HYDROXYLASE"/>
    <property type="match status" value="1"/>
</dbReference>
<accession>A0ABZ0SR56</accession>
<proteinExistence type="predicted"/>
<feature type="domain" description="FAD-binding" evidence="2">
    <location>
        <begin position="8"/>
        <end position="338"/>
    </location>
</feature>
<keyword evidence="1" id="KW-0560">Oxidoreductase</keyword>
<keyword evidence="4" id="KW-1185">Reference proteome</keyword>
<organism evidence="3 4">
    <name type="scientific">Microbacterium rhizosphaerae</name>
    <dbReference type="NCBI Taxonomy" id="1678237"/>
    <lineage>
        <taxon>Bacteria</taxon>
        <taxon>Bacillati</taxon>
        <taxon>Actinomycetota</taxon>
        <taxon>Actinomycetes</taxon>
        <taxon>Micrococcales</taxon>
        <taxon>Microbacteriaceae</taxon>
        <taxon>Microbacterium</taxon>
    </lineage>
</organism>
<evidence type="ECO:0000259" key="2">
    <source>
        <dbReference type="Pfam" id="PF01494"/>
    </source>
</evidence>
<name>A0ABZ0SR56_9MICO</name>
<dbReference type="InterPro" id="IPR050631">
    <property type="entry name" value="PheA/TfdB_FAD_monoxygenase"/>
</dbReference>
<dbReference type="Proteomes" id="UP001323798">
    <property type="component" value="Chromosome"/>
</dbReference>
<evidence type="ECO:0000313" key="3">
    <source>
        <dbReference type="EMBL" id="WPR89806.1"/>
    </source>
</evidence>
<sequence>MDQGQAGTQVCIAGGGPAGIMLGLLLAREGIDVTVLEKHDDFFRDFRGDTVHPSTLNLIDALGLRAGFDAIPHIPLPRLDAVINGIRLHAIDLTSLPKPNSFLTLMPQWDLLDLLAEAGAQHPSFHLRMGVEAIGVLEEKGRVVGVRTADGEDIPAELTIAADGRASTVRRALGLTPREYGVPIDVLWFRIPRPSVPLPDTLLWANEGGLLVTIPRPDYLQCGLLIPKHGFEEVKAAGVAAFRSRVADLSPRLTESVLAIESIDEVKLLSVQVDRLEQWWRPGALCIGDAAHAMSPVFGVGINYAIQDAVAAARLVIPALRTPGSLDRAEAIDRACAAVQERRQAPTAAMQAMQRRVHQAISTHSLAKIVDNPPTRGQRAALRVILPIVRRVAARLIGYGFRPERLRSSA</sequence>
<evidence type="ECO:0000313" key="4">
    <source>
        <dbReference type="Proteomes" id="UP001323798"/>
    </source>
</evidence>
<gene>
    <name evidence="3" type="ORF">SM116_00540</name>
</gene>
<dbReference type="RefSeq" id="WP_320942520.1">
    <property type="nucleotide sequence ID" value="NZ_BAABEU010000003.1"/>
</dbReference>
<dbReference type="InterPro" id="IPR002938">
    <property type="entry name" value="FAD-bd"/>
</dbReference>
<dbReference type="PANTHER" id="PTHR43476:SF5">
    <property type="entry name" value="FAD-DEPENDENT MONOOXYGENASE"/>
    <property type="match status" value="1"/>
</dbReference>
<dbReference type="SUPFAM" id="SSF51905">
    <property type="entry name" value="FAD/NAD(P)-binding domain"/>
    <property type="match status" value="1"/>
</dbReference>
<dbReference type="PRINTS" id="PR00420">
    <property type="entry name" value="RNGMNOXGNASE"/>
</dbReference>